<evidence type="ECO:0000313" key="3">
    <source>
        <dbReference type="Proteomes" id="UP000192276"/>
    </source>
</evidence>
<feature type="domain" description="BT-3987-like N-terminal" evidence="1">
    <location>
        <begin position="65"/>
        <end position="167"/>
    </location>
</feature>
<dbReference type="OrthoDB" id="740324at2"/>
<reference evidence="3" key="1">
    <citation type="submission" date="2016-04" db="EMBL/GenBank/DDBJ databases">
        <authorList>
            <person name="Chen L."/>
            <person name="Zhuang W."/>
            <person name="Wang G."/>
        </authorList>
    </citation>
    <scope>NUCLEOTIDE SEQUENCE [LARGE SCALE GENOMIC DNA]</scope>
    <source>
        <strain evidence="3">208</strain>
    </source>
</reference>
<accession>A0A1V9G7X2</accession>
<dbReference type="RefSeq" id="WP_081162413.1">
    <property type="nucleotide sequence ID" value="NZ_LWBP01000045.1"/>
</dbReference>
<evidence type="ECO:0000259" key="1">
    <source>
        <dbReference type="Pfam" id="PF08522"/>
    </source>
</evidence>
<protein>
    <recommendedName>
        <fullName evidence="1">BT-3987-like N-terminal domain-containing protein</fullName>
    </recommendedName>
</protein>
<dbReference type="InterPro" id="IPR013728">
    <property type="entry name" value="BT_3987-like_N"/>
</dbReference>
<gene>
    <name evidence="2" type="ORF">A4R26_13350</name>
</gene>
<organism evidence="2 3">
    <name type="scientific">Niastella populi</name>
    <dbReference type="NCBI Taxonomy" id="550983"/>
    <lineage>
        <taxon>Bacteria</taxon>
        <taxon>Pseudomonadati</taxon>
        <taxon>Bacteroidota</taxon>
        <taxon>Chitinophagia</taxon>
        <taxon>Chitinophagales</taxon>
        <taxon>Chitinophagaceae</taxon>
        <taxon>Niastella</taxon>
    </lineage>
</organism>
<dbReference type="STRING" id="550983.A4R26_13350"/>
<proteinExistence type="predicted"/>
<evidence type="ECO:0000313" key="2">
    <source>
        <dbReference type="EMBL" id="OQP66751.1"/>
    </source>
</evidence>
<dbReference type="Gene3D" id="2.60.40.1740">
    <property type="entry name" value="hypothetical protein (bacova_03559)"/>
    <property type="match status" value="1"/>
</dbReference>
<dbReference type="EMBL" id="LWBP01000045">
    <property type="protein sequence ID" value="OQP66751.1"/>
    <property type="molecule type" value="Genomic_DNA"/>
</dbReference>
<sequence length="324" mass="34709">MQNIIKLLTISGAMALVLTAGTGCLKDKLSDDGLTNPNISGSPGIIEIPGTLEAKTSFNKSIVSIPNSSKDTTFDVVFVRLAADQPAGEDITVQLELDQQLLDDYNDTAETHMVQPPASVYAFDNSNLTVTIPKGARQGSLKMKVVPADLASGEYGFAFKIKSVSNSAYRLSGNFNYSVTSVGVRNKWDGVYEITGSLVDLVNPALSSVPGDPYPYEVELRTTGPTSVGMFVPGLDFAHLIAGNSYYGAYGPVLTFDEATNKVISVTNYFGQPSSNNRSGQIDPTGINAYDPATRTIDVKYFLIQAGSVRTTFDDKLVYTGPRP</sequence>
<keyword evidence="3" id="KW-1185">Reference proteome</keyword>
<name>A0A1V9G7X2_9BACT</name>
<dbReference type="Proteomes" id="UP000192276">
    <property type="component" value="Unassembled WGS sequence"/>
</dbReference>
<dbReference type="Pfam" id="PF08522">
    <property type="entry name" value="BT_3987-like_N"/>
    <property type="match status" value="1"/>
</dbReference>
<comment type="caution">
    <text evidence="2">The sequence shown here is derived from an EMBL/GenBank/DDBJ whole genome shotgun (WGS) entry which is preliminary data.</text>
</comment>
<dbReference type="AlphaFoldDB" id="A0A1V9G7X2"/>
<dbReference type="PROSITE" id="PS51257">
    <property type="entry name" value="PROKAR_LIPOPROTEIN"/>
    <property type="match status" value="1"/>
</dbReference>